<feature type="modified residue" description="4-aspartylphosphate" evidence="5 7">
    <location>
        <position position="56"/>
    </location>
</feature>
<evidence type="ECO:0000256" key="4">
    <source>
        <dbReference type="ARBA" id="ARBA00048267"/>
    </source>
</evidence>
<dbReference type="InterPro" id="IPR000673">
    <property type="entry name" value="Sig_transdc_resp-reg_Me-estase"/>
</dbReference>
<feature type="compositionally biased region" description="Low complexity" evidence="8">
    <location>
        <begin position="150"/>
        <end position="163"/>
    </location>
</feature>
<comment type="function">
    <text evidence="5">Involved in chemotaxis. Part of a chemotaxis signal transduction system that modulates chemotaxis in response to various stimuli. Catalyzes the demethylation of specific methylglutamate residues introduced into the chemoreceptors (methyl-accepting chemotaxis proteins or MCP) by CheR. Also mediates the irreversible deamidation of specific glutamine residues to glutamic acid.</text>
</comment>
<dbReference type="InterPro" id="IPR011006">
    <property type="entry name" value="CheY-like_superfamily"/>
</dbReference>
<evidence type="ECO:0000313" key="12">
    <source>
        <dbReference type="Proteomes" id="UP001596105"/>
    </source>
</evidence>
<comment type="catalytic activity">
    <reaction evidence="5">
        <text>L-glutaminyl-[protein] + H2O = L-glutamyl-[protein] + NH4(+)</text>
        <dbReference type="Rhea" id="RHEA:16441"/>
        <dbReference type="Rhea" id="RHEA-COMP:10207"/>
        <dbReference type="Rhea" id="RHEA-COMP:10208"/>
        <dbReference type="ChEBI" id="CHEBI:15377"/>
        <dbReference type="ChEBI" id="CHEBI:28938"/>
        <dbReference type="ChEBI" id="CHEBI:29973"/>
        <dbReference type="ChEBI" id="CHEBI:30011"/>
        <dbReference type="EC" id="3.5.1.44"/>
    </reaction>
</comment>
<comment type="similarity">
    <text evidence="5">Belongs to the CheB family.</text>
</comment>
<dbReference type="InterPro" id="IPR035909">
    <property type="entry name" value="CheB_C"/>
</dbReference>
<dbReference type="Pfam" id="PF00072">
    <property type="entry name" value="Response_reg"/>
    <property type="match status" value="1"/>
</dbReference>
<evidence type="ECO:0000256" key="8">
    <source>
        <dbReference type="SAM" id="MobiDB-lite"/>
    </source>
</evidence>
<feature type="compositionally biased region" description="Low complexity" evidence="8">
    <location>
        <begin position="191"/>
        <end position="206"/>
    </location>
</feature>
<evidence type="ECO:0000256" key="1">
    <source>
        <dbReference type="ARBA" id="ARBA00022490"/>
    </source>
</evidence>
<comment type="PTM">
    <text evidence="5">Phosphorylated by CheA. Phosphorylation of the N-terminal regulatory domain activates the methylesterase activity.</text>
</comment>
<keyword evidence="5 7" id="KW-0597">Phosphoprotein</keyword>
<evidence type="ECO:0000256" key="3">
    <source>
        <dbReference type="ARBA" id="ARBA00022801"/>
    </source>
</evidence>
<proteinExistence type="inferred from homology"/>
<dbReference type="HAMAP" id="MF_00099">
    <property type="entry name" value="CheB_chemtxs"/>
    <property type="match status" value="1"/>
</dbReference>
<keyword evidence="12" id="KW-1185">Reference proteome</keyword>
<feature type="compositionally biased region" description="Low complexity" evidence="8">
    <location>
        <begin position="309"/>
        <end position="320"/>
    </location>
</feature>
<comment type="catalytic activity">
    <reaction evidence="4 5">
        <text>[protein]-L-glutamate 5-O-methyl ester + H2O = L-glutamyl-[protein] + methanol + H(+)</text>
        <dbReference type="Rhea" id="RHEA:23236"/>
        <dbReference type="Rhea" id="RHEA-COMP:10208"/>
        <dbReference type="Rhea" id="RHEA-COMP:10311"/>
        <dbReference type="ChEBI" id="CHEBI:15377"/>
        <dbReference type="ChEBI" id="CHEBI:15378"/>
        <dbReference type="ChEBI" id="CHEBI:17790"/>
        <dbReference type="ChEBI" id="CHEBI:29973"/>
        <dbReference type="ChEBI" id="CHEBI:82795"/>
        <dbReference type="EC" id="3.1.1.61"/>
    </reaction>
</comment>
<dbReference type="SMART" id="SM00448">
    <property type="entry name" value="REC"/>
    <property type="match status" value="1"/>
</dbReference>
<dbReference type="Proteomes" id="UP001596105">
    <property type="component" value="Unassembled WGS sequence"/>
</dbReference>
<evidence type="ECO:0000256" key="5">
    <source>
        <dbReference type="HAMAP-Rule" id="MF_00099"/>
    </source>
</evidence>
<keyword evidence="3 5" id="KW-0378">Hydrolase</keyword>
<evidence type="ECO:0000256" key="2">
    <source>
        <dbReference type="ARBA" id="ARBA00022500"/>
    </source>
</evidence>
<dbReference type="PANTHER" id="PTHR42872:SF6">
    <property type="entry name" value="PROTEIN-GLUTAMATE METHYLESTERASE_PROTEIN-GLUTAMINE GLUTAMINASE"/>
    <property type="match status" value="1"/>
</dbReference>
<dbReference type="PROSITE" id="PS50110">
    <property type="entry name" value="RESPONSE_REGULATORY"/>
    <property type="match status" value="1"/>
</dbReference>
<name>A0ABW0M1Q4_9BACL</name>
<keyword evidence="1 5" id="KW-0963">Cytoplasm</keyword>
<comment type="caution">
    <text evidence="11">The sequence shown here is derived from an EMBL/GenBank/DDBJ whole genome shotgun (WGS) entry which is preliminary data.</text>
</comment>
<dbReference type="EMBL" id="JBHSMH010000113">
    <property type="protein sequence ID" value="MFC5472035.1"/>
    <property type="molecule type" value="Genomic_DNA"/>
</dbReference>
<evidence type="ECO:0000259" key="10">
    <source>
        <dbReference type="PROSITE" id="PS50122"/>
    </source>
</evidence>
<evidence type="ECO:0000256" key="7">
    <source>
        <dbReference type="PROSITE-ProRule" id="PRU00169"/>
    </source>
</evidence>
<dbReference type="InterPro" id="IPR001789">
    <property type="entry name" value="Sig_transdc_resp-reg_receiver"/>
</dbReference>
<organism evidence="11 12">
    <name type="scientific">Cohnella suwonensis</name>
    <dbReference type="NCBI Taxonomy" id="696072"/>
    <lineage>
        <taxon>Bacteria</taxon>
        <taxon>Bacillati</taxon>
        <taxon>Bacillota</taxon>
        <taxon>Bacilli</taxon>
        <taxon>Bacillales</taxon>
        <taxon>Paenibacillaceae</taxon>
        <taxon>Cohnella</taxon>
    </lineage>
</organism>
<comment type="domain">
    <text evidence="5">Contains a C-terminal catalytic domain, and an N-terminal region which modulates catalytic activity.</text>
</comment>
<keyword evidence="2 5" id="KW-0145">Chemotaxis</keyword>
<reference evidence="12" key="1">
    <citation type="journal article" date="2019" name="Int. J. Syst. Evol. Microbiol.">
        <title>The Global Catalogue of Microorganisms (GCM) 10K type strain sequencing project: providing services to taxonomists for standard genome sequencing and annotation.</title>
        <authorList>
            <consortium name="The Broad Institute Genomics Platform"/>
            <consortium name="The Broad Institute Genome Sequencing Center for Infectious Disease"/>
            <person name="Wu L."/>
            <person name="Ma J."/>
        </authorList>
    </citation>
    <scope>NUCLEOTIDE SEQUENCE [LARGE SCALE GENOMIC DNA]</scope>
    <source>
        <strain evidence="12">CCUG 57113</strain>
    </source>
</reference>
<dbReference type="EC" id="3.1.1.61" evidence="5"/>
<protein>
    <recommendedName>
        <fullName evidence="5">Protein-glutamate methylesterase/protein-glutamine glutaminase</fullName>
        <ecNumber evidence="5">3.1.1.61</ecNumber>
        <ecNumber evidence="5">3.5.1.44</ecNumber>
    </recommendedName>
</protein>
<feature type="compositionally biased region" description="Basic and acidic residues" evidence="8">
    <location>
        <begin position="164"/>
        <end position="176"/>
    </location>
</feature>
<evidence type="ECO:0000256" key="6">
    <source>
        <dbReference type="PROSITE-ProRule" id="PRU00050"/>
    </source>
</evidence>
<comment type="subcellular location">
    <subcellularLocation>
        <location evidence="5">Cytoplasm</location>
    </subcellularLocation>
</comment>
<dbReference type="CDD" id="cd16432">
    <property type="entry name" value="CheB_Rec"/>
    <property type="match status" value="1"/>
</dbReference>
<dbReference type="SUPFAM" id="SSF52172">
    <property type="entry name" value="CheY-like"/>
    <property type="match status" value="1"/>
</dbReference>
<dbReference type="EC" id="3.5.1.44" evidence="5"/>
<evidence type="ECO:0000313" key="11">
    <source>
        <dbReference type="EMBL" id="MFC5472035.1"/>
    </source>
</evidence>
<dbReference type="Gene3D" id="3.40.50.2300">
    <property type="match status" value="1"/>
</dbReference>
<dbReference type="InterPro" id="IPR008248">
    <property type="entry name" value="CheB-like"/>
</dbReference>
<dbReference type="RefSeq" id="WP_209746845.1">
    <property type="nucleotide sequence ID" value="NZ_JBHSMH010000113.1"/>
</dbReference>
<dbReference type="PROSITE" id="PS50122">
    <property type="entry name" value="CHEB"/>
    <property type="match status" value="1"/>
</dbReference>
<evidence type="ECO:0000259" key="9">
    <source>
        <dbReference type="PROSITE" id="PS50110"/>
    </source>
</evidence>
<feature type="compositionally biased region" description="Basic and acidic residues" evidence="8">
    <location>
        <begin position="234"/>
        <end position="243"/>
    </location>
</feature>
<feature type="domain" description="CheB-type methylesterase" evidence="10">
    <location>
        <begin position="320"/>
        <end position="516"/>
    </location>
</feature>
<feature type="active site" evidence="5 6">
    <location>
        <position position="360"/>
    </location>
</feature>
<dbReference type="Pfam" id="PF01339">
    <property type="entry name" value="CheB_methylest"/>
    <property type="match status" value="1"/>
</dbReference>
<dbReference type="SUPFAM" id="SSF52738">
    <property type="entry name" value="Methylesterase CheB, C-terminal domain"/>
    <property type="match status" value="1"/>
</dbReference>
<feature type="active site" evidence="5 6">
    <location>
        <position position="457"/>
    </location>
</feature>
<sequence length="518" mass="54938">MPEFKVLIVDDSPFMRKVFSDVIDADAAFTVLATASNGQEAVELALKLQPDIITMDLEMPHMNGIEALKRIMEARATPVIMLSAVTDNGTRDTIKALQYGAVDFVRKPDGAVKLDIHQVREQLLEKLHIALETMSRKTYHLHPAVEEMPMKPAEPAAAPGETETTSRRESESERKPSKPSLPNRVIGKAKPALSSPSSGHSNAGSAVEGALAPSAESGRSAEPKIDSSSSADFAKPDARKPVEEIAPSKSNPPVVPLPGLTKAIPAIGIPKPKDSKETKPSKPAVSAPVTPPADKRAPRQLPEAPKPSTPSSAPTAIPKPTTAFTQVVAIGTSTGGPRALHEVLTGIPADFPAPILIVQHMPPKFTHSLAQRLDQFCGIHVREATDGEAVETATAYIAPGGRHMSLAKDAAGKYKIRLSDEGPRSGHMPSVDVLFESLIGQKQLKRHIVLMTGMGSDGAKGMKALRDDGAPTTIAESEQTCVVYGMPRSAIELGAASHVLPLQGIAPALVREVNTRKA</sequence>
<feature type="compositionally biased region" description="Basic and acidic residues" evidence="8">
    <location>
        <begin position="271"/>
        <end position="280"/>
    </location>
</feature>
<feature type="active site" evidence="5 6">
    <location>
        <position position="333"/>
    </location>
</feature>
<gene>
    <name evidence="5" type="primary">cheB</name>
    <name evidence="11" type="ORF">ACFPPD_25470</name>
</gene>
<feature type="region of interest" description="Disordered" evidence="8">
    <location>
        <begin position="149"/>
        <end position="320"/>
    </location>
</feature>
<dbReference type="PANTHER" id="PTHR42872">
    <property type="entry name" value="PROTEIN-GLUTAMATE METHYLESTERASE/PROTEIN-GLUTAMINE GLUTAMINASE"/>
    <property type="match status" value="1"/>
</dbReference>
<dbReference type="Gene3D" id="3.40.50.180">
    <property type="entry name" value="Methylesterase CheB, C-terminal domain"/>
    <property type="match status" value="1"/>
</dbReference>
<accession>A0ABW0M1Q4</accession>
<feature type="domain" description="Response regulatory" evidence="9">
    <location>
        <begin position="5"/>
        <end position="122"/>
    </location>
</feature>
<dbReference type="CDD" id="cd17541">
    <property type="entry name" value="REC_CheB-like"/>
    <property type="match status" value="1"/>
</dbReference>